<evidence type="ECO:0000313" key="2">
    <source>
        <dbReference type="Proteomes" id="UP000326532"/>
    </source>
</evidence>
<name>A0A5N6D184_ASPPA</name>
<evidence type="ECO:0000313" key="1">
    <source>
        <dbReference type="EMBL" id="KAB8199024.1"/>
    </source>
</evidence>
<proteinExistence type="predicted"/>
<organism evidence="1 2">
    <name type="scientific">Aspergillus parasiticus</name>
    <dbReference type="NCBI Taxonomy" id="5067"/>
    <lineage>
        <taxon>Eukaryota</taxon>
        <taxon>Fungi</taxon>
        <taxon>Dikarya</taxon>
        <taxon>Ascomycota</taxon>
        <taxon>Pezizomycotina</taxon>
        <taxon>Eurotiomycetes</taxon>
        <taxon>Eurotiomycetidae</taxon>
        <taxon>Eurotiales</taxon>
        <taxon>Aspergillaceae</taxon>
        <taxon>Aspergillus</taxon>
        <taxon>Aspergillus subgen. Circumdati</taxon>
    </lineage>
</organism>
<dbReference type="EMBL" id="ML735103">
    <property type="protein sequence ID" value="KAB8199024.1"/>
    <property type="molecule type" value="Genomic_DNA"/>
</dbReference>
<dbReference type="Proteomes" id="UP000326532">
    <property type="component" value="Unassembled WGS sequence"/>
</dbReference>
<protein>
    <submittedName>
        <fullName evidence="1">Uncharacterized protein</fullName>
    </submittedName>
</protein>
<accession>A0A5N6D184</accession>
<dbReference type="AlphaFoldDB" id="A0A5N6D184"/>
<reference evidence="1 2" key="1">
    <citation type="submission" date="2019-04" db="EMBL/GenBank/DDBJ databases">
        <title>Fungal friends and foes A comparative genomics study of 23 Aspergillus species from section Flavi.</title>
        <authorList>
            <consortium name="DOE Joint Genome Institute"/>
            <person name="Kjaerbolling I."/>
            <person name="Vesth T.C."/>
            <person name="Frisvad J.C."/>
            <person name="Nybo J.L."/>
            <person name="Theobald S."/>
            <person name="Kildgaard S."/>
            <person name="Petersen T.I."/>
            <person name="Kuo A."/>
            <person name="Sato A."/>
            <person name="Lyhne E.K."/>
            <person name="Kogle M.E."/>
            <person name="Wiebenga A."/>
            <person name="Kun R.S."/>
            <person name="Lubbers R.J."/>
            <person name="Makela M.R."/>
            <person name="Barry K."/>
            <person name="Chovatia M."/>
            <person name="Clum A."/>
            <person name="Daum C."/>
            <person name="Haridas S."/>
            <person name="He G."/>
            <person name="LaButti K."/>
            <person name="Lipzen A."/>
            <person name="Mondo S."/>
            <person name="Pangilinan J."/>
            <person name="Riley R."/>
            <person name="Salamov A."/>
            <person name="Simmons B.A."/>
            <person name="Magnuson J.K."/>
            <person name="Henrissat B."/>
            <person name="Mortensen U.H."/>
            <person name="Larsen T.O."/>
            <person name="De vries R.P."/>
            <person name="Grigoriev I.V."/>
            <person name="Machida M."/>
            <person name="Baker S.E."/>
            <person name="Andersen M.R."/>
        </authorList>
    </citation>
    <scope>NUCLEOTIDE SEQUENCE [LARGE SCALE GENOMIC DNA]</scope>
    <source>
        <strain evidence="1 2">CBS 117618</strain>
    </source>
</reference>
<sequence>MSDLFFFSFLFFLFFPFNPGLLPCVLFRRYYCFYLMNRENGCGSKERTSMQK</sequence>
<dbReference type="VEuPathDB" id="FungiDB:BDV34DRAFT_207653"/>
<keyword evidence="2" id="KW-1185">Reference proteome</keyword>
<gene>
    <name evidence="1" type="ORF">BDV34DRAFT_207653</name>
</gene>